<accession>A0A645GVC0</accession>
<dbReference type="EMBL" id="VSSQ01081245">
    <property type="protein sequence ID" value="MPN30206.1"/>
    <property type="molecule type" value="Genomic_DNA"/>
</dbReference>
<gene>
    <name evidence="2" type="ORF">SDC9_177669</name>
</gene>
<protein>
    <recommendedName>
        <fullName evidence="1">Aminotransferase class V domain-containing protein</fullName>
    </recommendedName>
</protein>
<dbReference type="InterPro" id="IPR000192">
    <property type="entry name" value="Aminotrans_V_dom"/>
</dbReference>
<organism evidence="2">
    <name type="scientific">bioreactor metagenome</name>
    <dbReference type="NCBI Taxonomy" id="1076179"/>
    <lineage>
        <taxon>unclassified sequences</taxon>
        <taxon>metagenomes</taxon>
        <taxon>ecological metagenomes</taxon>
    </lineage>
</organism>
<dbReference type="AlphaFoldDB" id="A0A645GVC0"/>
<comment type="caution">
    <text evidence="2">The sequence shown here is derived from an EMBL/GenBank/DDBJ whole genome shotgun (WGS) entry which is preliminary data.</text>
</comment>
<name>A0A645GVC0_9ZZZZ</name>
<dbReference type="InterPro" id="IPR015422">
    <property type="entry name" value="PyrdxlP-dep_Trfase_small"/>
</dbReference>
<feature type="domain" description="Aminotransferase class V" evidence="1">
    <location>
        <begin position="1"/>
        <end position="40"/>
    </location>
</feature>
<proteinExistence type="predicted"/>
<evidence type="ECO:0000313" key="2">
    <source>
        <dbReference type="EMBL" id="MPN30206.1"/>
    </source>
</evidence>
<evidence type="ECO:0000259" key="1">
    <source>
        <dbReference type="Pfam" id="PF00266"/>
    </source>
</evidence>
<dbReference type="SUPFAM" id="SSF53383">
    <property type="entry name" value="PLP-dependent transferases"/>
    <property type="match status" value="1"/>
</dbReference>
<dbReference type="Gene3D" id="3.90.1150.10">
    <property type="entry name" value="Aspartate Aminotransferase, domain 1"/>
    <property type="match status" value="1"/>
</dbReference>
<dbReference type="Pfam" id="PF00266">
    <property type="entry name" value="Aminotran_5"/>
    <property type="match status" value="1"/>
</dbReference>
<sequence>MIRAGLHCAPLAHELIGTIKTGTARIGIGYFNTKEDIDKLYEALVEISNEAYI</sequence>
<dbReference type="InterPro" id="IPR015424">
    <property type="entry name" value="PyrdxlP-dep_Trfase"/>
</dbReference>
<reference evidence="2" key="1">
    <citation type="submission" date="2019-08" db="EMBL/GenBank/DDBJ databases">
        <authorList>
            <person name="Kucharzyk K."/>
            <person name="Murdoch R.W."/>
            <person name="Higgins S."/>
            <person name="Loffler F."/>
        </authorList>
    </citation>
    <scope>NUCLEOTIDE SEQUENCE</scope>
</reference>